<dbReference type="Pfam" id="PF07973">
    <property type="entry name" value="tRNA_SAD"/>
    <property type="match status" value="1"/>
</dbReference>
<evidence type="ECO:0000256" key="1">
    <source>
        <dbReference type="ARBA" id="ARBA00001947"/>
    </source>
</evidence>
<keyword evidence="2" id="KW-0479">Metal-binding</keyword>
<dbReference type="Gene3D" id="3.30.980.10">
    <property type="entry name" value="Threonyl-trna Synthetase, Chain A, domain 2"/>
    <property type="match status" value="1"/>
</dbReference>
<name>A0A1E3G207_9BACT</name>
<dbReference type="AlphaFoldDB" id="A0A1E3G207"/>
<comment type="cofactor">
    <cofactor evidence="1">
        <name>Zn(2+)</name>
        <dbReference type="ChEBI" id="CHEBI:29105"/>
    </cofactor>
</comment>
<comment type="caution">
    <text evidence="5">The sequence shown here is derived from an EMBL/GenBank/DDBJ whole genome shotgun (WGS) entry which is preliminary data.</text>
</comment>
<dbReference type="SUPFAM" id="SSF55186">
    <property type="entry name" value="ThrRS/AlaRS common domain"/>
    <property type="match status" value="1"/>
</dbReference>
<dbReference type="InterPro" id="IPR012947">
    <property type="entry name" value="tRNA_SAD"/>
</dbReference>
<dbReference type="RefSeq" id="WP_069293319.1">
    <property type="nucleotide sequence ID" value="NZ_CP140110.1"/>
</dbReference>
<dbReference type="EMBL" id="LWAF01000008">
    <property type="protein sequence ID" value="ODN30295.1"/>
    <property type="molecule type" value="Genomic_DNA"/>
</dbReference>
<dbReference type="GO" id="GO:0005524">
    <property type="term" value="F:ATP binding"/>
    <property type="evidence" value="ECO:0007669"/>
    <property type="project" value="InterPro"/>
</dbReference>
<evidence type="ECO:0000259" key="4">
    <source>
        <dbReference type="SMART" id="SM00863"/>
    </source>
</evidence>
<dbReference type="GO" id="GO:0004812">
    <property type="term" value="F:aminoacyl-tRNA ligase activity"/>
    <property type="evidence" value="ECO:0007669"/>
    <property type="project" value="InterPro"/>
</dbReference>
<dbReference type="STRING" id="1008305.A4H02_06315"/>
<dbReference type="GO" id="GO:0046872">
    <property type="term" value="F:metal ion binding"/>
    <property type="evidence" value="ECO:0007669"/>
    <property type="project" value="UniProtKB-KW"/>
</dbReference>
<dbReference type="InterPro" id="IPR051335">
    <property type="entry name" value="Alanyl-tRNA_Editing_Enzymes"/>
</dbReference>
<dbReference type="GO" id="GO:0002161">
    <property type="term" value="F:aminoacyl-tRNA deacylase activity"/>
    <property type="evidence" value="ECO:0007669"/>
    <property type="project" value="UniProtKB-ARBA"/>
</dbReference>
<sequence length="384" mass="43347">MKIPERYLDPTVEIREVKRTDGKTILVATKCGLYPDGKGGQLGDRGKLNGATILRIFENGEETIVEVEGIVEPGVYKTEPDLSRRMDIAQQHTGQHILSAAFVHLAEIETVSFHMGEEYFTIDVDVPYIEPSVLKEVEDLANKVVQRDLVVEEILTTAEQVGNYNLRKPLSEKINGPVRLIKIGDFDVSACGGFHTDTTGQVGMIKIIGTEKVKGELTRVYAVSGLRALRYFQKYTDVLKELSKQLTASVDELLIRVRKLQEQARERGLLLSKLSEEYAQVLALKLRDESQEKLLYLEGYTEVGNFLVRYVDLNGRLLVFYDGSKYMFASKSYDVRLLVESLKQTYGGKGGGKADLANYQPDRPVRQEVFVELFNNLYQHVQEV</sequence>
<dbReference type="InterPro" id="IPR018163">
    <property type="entry name" value="Thr/Ala-tRNA-synth_IIc_edit"/>
</dbReference>
<dbReference type="GO" id="GO:0043039">
    <property type="term" value="P:tRNA aminoacylation"/>
    <property type="evidence" value="ECO:0007669"/>
    <property type="project" value="InterPro"/>
</dbReference>
<dbReference type="Gene3D" id="2.40.30.130">
    <property type="match status" value="1"/>
</dbReference>
<evidence type="ECO:0000313" key="6">
    <source>
        <dbReference type="Proteomes" id="UP000094570"/>
    </source>
</evidence>
<dbReference type="PANTHER" id="PTHR43462">
    <property type="entry name" value="ALANYL-TRNA EDITING PROTEIN"/>
    <property type="match status" value="1"/>
</dbReference>
<feature type="domain" description="Threonyl/alanyl tRNA synthetase SAD" evidence="4">
    <location>
        <begin position="178"/>
        <end position="221"/>
    </location>
</feature>
<proteinExistence type="predicted"/>
<evidence type="ECO:0000256" key="2">
    <source>
        <dbReference type="ARBA" id="ARBA00022723"/>
    </source>
</evidence>
<organism evidence="5 6">
    <name type="scientific">Fervidobacterium thailandense</name>
    <dbReference type="NCBI Taxonomy" id="1008305"/>
    <lineage>
        <taxon>Bacteria</taxon>
        <taxon>Thermotogati</taxon>
        <taxon>Thermotogota</taxon>
        <taxon>Thermotogae</taxon>
        <taxon>Thermotogales</taxon>
        <taxon>Fervidobacteriaceae</taxon>
        <taxon>Fervidobacterium</taxon>
    </lineage>
</organism>
<keyword evidence="3" id="KW-0862">Zinc</keyword>
<dbReference type="Proteomes" id="UP000094570">
    <property type="component" value="Unassembled WGS sequence"/>
</dbReference>
<evidence type="ECO:0000256" key="3">
    <source>
        <dbReference type="ARBA" id="ARBA00022833"/>
    </source>
</evidence>
<gene>
    <name evidence="5" type="ORF">A4H02_06315</name>
</gene>
<dbReference type="PANTHER" id="PTHR43462:SF1">
    <property type="entry name" value="ALANYL-TRNA EDITING PROTEIN AARSD1"/>
    <property type="match status" value="1"/>
</dbReference>
<keyword evidence="6" id="KW-1185">Reference proteome</keyword>
<reference evidence="6" key="1">
    <citation type="submission" date="2016-04" db="EMBL/GenBank/DDBJ databases">
        <title>The genome sequence project of a novel Fervidobacterium isolate from a hot spring in Thailand.</title>
        <authorList>
            <person name="Gonzalez J.M."/>
            <person name="Cuecas A."/>
            <person name="Kanoksilapatham W."/>
        </authorList>
    </citation>
    <scope>NUCLEOTIDE SEQUENCE [LARGE SCALE GENOMIC DNA]</scope>
    <source>
        <strain evidence="6">FC2004</strain>
    </source>
</reference>
<dbReference type="SMART" id="SM00863">
    <property type="entry name" value="tRNA_SAD"/>
    <property type="match status" value="1"/>
</dbReference>
<dbReference type="OrthoDB" id="9812949at2"/>
<protein>
    <submittedName>
        <fullName evidence="5">Alanyl-tRNA editing protein</fullName>
    </submittedName>
</protein>
<evidence type="ECO:0000313" key="5">
    <source>
        <dbReference type="EMBL" id="ODN30295.1"/>
    </source>
</evidence>
<accession>A0A1E3G207</accession>